<dbReference type="AlphaFoldDB" id="A0A6G0WB52"/>
<dbReference type="GO" id="GO:0016491">
    <property type="term" value="F:oxidoreductase activity"/>
    <property type="evidence" value="ECO:0007669"/>
    <property type="project" value="InterPro"/>
</dbReference>
<dbReference type="InterPro" id="IPR008922">
    <property type="entry name" value="Di-copper_centre_dom_sf"/>
</dbReference>
<dbReference type="Pfam" id="PF00264">
    <property type="entry name" value="Tyrosinase"/>
    <property type="match status" value="1"/>
</dbReference>
<organism evidence="5 6">
    <name type="scientific">Aphanomyces euteiches</name>
    <dbReference type="NCBI Taxonomy" id="100861"/>
    <lineage>
        <taxon>Eukaryota</taxon>
        <taxon>Sar</taxon>
        <taxon>Stramenopiles</taxon>
        <taxon>Oomycota</taxon>
        <taxon>Saprolegniomycetes</taxon>
        <taxon>Saprolegniales</taxon>
        <taxon>Verrucalvaceae</taxon>
        <taxon>Aphanomyces</taxon>
    </lineage>
</organism>
<evidence type="ECO:0000256" key="1">
    <source>
        <dbReference type="ARBA" id="ARBA00022723"/>
    </source>
</evidence>
<feature type="domain" description="Tyrosinase copper-binding" evidence="4">
    <location>
        <begin position="103"/>
        <end position="279"/>
    </location>
</feature>
<dbReference type="GO" id="GO:0046872">
    <property type="term" value="F:metal ion binding"/>
    <property type="evidence" value="ECO:0007669"/>
    <property type="project" value="UniProtKB-KW"/>
</dbReference>
<feature type="chain" id="PRO_5026156618" description="Tyrosinase copper-binding domain-containing protein" evidence="3">
    <location>
        <begin position="21"/>
        <end position="525"/>
    </location>
</feature>
<evidence type="ECO:0000256" key="2">
    <source>
        <dbReference type="ARBA" id="ARBA00023008"/>
    </source>
</evidence>
<dbReference type="SUPFAM" id="SSF48056">
    <property type="entry name" value="Di-copper centre-containing domain"/>
    <property type="match status" value="1"/>
</dbReference>
<evidence type="ECO:0000313" key="6">
    <source>
        <dbReference type="Proteomes" id="UP000481153"/>
    </source>
</evidence>
<evidence type="ECO:0000259" key="4">
    <source>
        <dbReference type="Pfam" id="PF00264"/>
    </source>
</evidence>
<reference evidence="5 6" key="1">
    <citation type="submission" date="2019-07" db="EMBL/GenBank/DDBJ databases">
        <title>Genomics analysis of Aphanomyces spp. identifies a new class of oomycete effector associated with host adaptation.</title>
        <authorList>
            <person name="Gaulin E."/>
        </authorList>
    </citation>
    <scope>NUCLEOTIDE SEQUENCE [LARGE SCALE GENOMIC DNA]</scope>
    <source>
        <strain evidence="5 6">ATCC 201684</strain>
    </source>
</reference>
<protein>
    <recommendedName>
        <fullName evidence="4">Tyrosinase copper-binding domain-containing protein</fullName>
    </recommendedName>
</protein>
<evidence type="ECO:0000256" key="3">
    <source>
        <dbReference type="SAM" id="SignalP"/>
    </source>
</evidence>
<gene>
    <name evidence="5" type="ORF">Ae201684_017607</name>
</gene>
<dbReference type="Proteomes" id="UP000481153">
    <property type="component" value="Unassembled WGS sequence"/>
</dbReference>
<feature type="signal peptide" evidence="3">
    <location>
        <begin position="1"/>
        <end position="20"/>
    </location>
</feature>
<comment type="caution">
    <text evidence="5">The sequence shown here is derived from an EMBL/GenBank/DDBJ whole genome shotgun (WGS) entry which is preliminary data.</text>
</comment>
<proteinExistence type="predicted"/>
<keyword evidence="6" id="KW-1185">Reference proteome</keyword>
<dbReference type="VEuPathDB" id="FungiDB:AeMF1_013821"/>
<sequence length="525" mass="58595">MMATTLLKSICSCLVLCVVAIRSKDITVGDPIDGLVSVNIQLSLTASKAPAPKVRSSWVNMDDDDQELYIEAVQLAMDRGYHYYFTQLLEDQQTYCEYYLTTGWAYWNRKILLAYETMLRSLGPKYASVTIPYWDAFADFASTQTSSNCTTLDCAPILSDLGGYKGPVGSLVIDGNSTVGNKVNSSPANHFCESSTTCSKFFIRSNWRRSFPSGFGYFAAAQALNIATNFQNFTSFLKSGMHNNMHLALGAMMANNRTIGEVLFFPLHATLDLMLQIYINCYIGEFPSVETKKNTSNAWLFVNGSVSKPLYEPPNVLSSITHRLPRNYTLSKDFYIDAVNHTILGPIFQKLPTRYWEYVSASNIGTGLSYTYDFNGLLTNLKANMYKCVVNRTNSSRRLGEKKSFQKQIQIARARSENCMATIAKKLSTYVSDRLGKGDDNEDKTLRVSFIIECLWISDISGQDPQGIQPFIGGVGEDATPDTLSPCEAARLSPEAQIHQGVIANGLKKYRNWIKKSPCQNQITF</sequence>
<dbReference type="PANTHER" id="PTHR11474:SF126">
    <property type="entry name" value="TYROSINASE-LIKE PROTEIN TYR-1-RELATED"/>
    <property type="match status" value="1"/>
</dbReference>
<keyword evidence="2" id="KW-0186">Copper</keyword>
<keyword evidence="3" id="KW-0732">Signal</keyword>
<dbReference type="Gene3D" id="1.10.1280.10">
    <property type="entry name" value="Di-copper center containing domain from catechol oxidase"/>
    <property type="match status" value="1"/>
</dbReference>
<dbReference type="InterPro" id="IPR050316">
    <property type="entry name" value="Tyrosinase/Hemocyanin"/>
</dbReference>
<dbReference type="InterPro" id="IPR002227">
    <property type="entry name" value="Tyrosinase_Cu-bd"/>
</dbReference>
<dbReference type="EMBL" id="VJMJ01000304">
    <property type="protein sequence ID" value="KAF0723527.1"/>
    <property type="molecule type" value="Genomic_DNA"/>
</dbReference>
<keyword evidence="1" id="KW-0479">Metal-binding</keyword>
<dbReference type="PANTHER" id="PTHR11474">
    <property type="entry name" value="TYROSINASE FAMILY MEMBER"/>
    <property type="match status" value="1"/>
</dbReference>
<accession>A0A6G0WB52</accession>
<name>A0A6G0WB52_9STRA</name>
<evidence type="ECO:0000313" key="5">
    <source>
        <dbReference type="EMBL" id="KAF0723527.1"/>
    </source>
</evidence>